<dbReference type="EMBL" id="JAFMOW010000061">
    <property type="protein sequence ID" value="MBU9855814.1"/>
    <property type="molecule type" value="Genomic_DNA"/>
</dbReference>
<keyword evidence="2" id="KW-0378">Hydrolase</keyword>
<dbReference type="Pfam" id="PF01844">
    <property type="entry name" value="HNH"/>
    <property type="match status" value="1"/>
</dbReference>
<organism evidence="2 3">
    <name type="scientific">Rahnella bonaserana</name>
    <dbReference type="NCBI Taxonomy" id="2816248"/>
    <lineage>
        <taxon>Bacteria</taxon>
        <taxon>Pseudomonadati</taxon>
        <taxon>Pseudomonadota</taxon>
        <taxon>Gammaproteobacteria</taxon>
        <taxon>Enterobacterales</taxon>
        <taxon>Yersiniaceae</taxon>
        <taxon>Rahnella</taxon>
    </lineage>
</organism>
<accession>A0ABS6LUU4</accession>
<keyword evidence="3" id="KW-1185">Reference proteome</keyword>
<feature type="domain" description="HNH" evidence="1">
    <location>
        <begin position="72"/>
        <end position="121"/>
    </location>
</feature>
<protein>
    <submittedName>
        <fullName evidence="2">HNH endonuclease</fullName>
    </submittedName>
</protein>
<keyword evidence="2" id="KW-0540">Nuclease</keyword>
<dbReference type="GO" id="GO:0004519">
    <property type="term" value="F:endonuclease activity"/>
    <property type="evidence" value="ECO:0007669"/>
    <property type="project" value="UniProtKB-KW"/>
</dbReference>
<dbReference type="Gene3D" id="1.10.30.50">
    <property type="match status" value="1"/>
</dbReference>
<dbReference type="Proteomes" id="UP000734343">
    <property type="component" value="Unassembled WGS sequence"/>
</dbReference>
<reference evidence="2 3" key="1">
    <citation type="submission" date="2021-03" db="EMBL/GenBank/DDBJ databases">
        <title>Five novel Rahnella species.</title>
        <authorList>
            <person name="Brady C."/>
            <person name="Asselin J."/>
            <person name="Beer S."/>
            <person name="Bruberg M.B."/>
            <person name="Crampton B."/>
            <person name="Venter S."/>
            <person name="Arnold D."/>
            <person name="Denman S."/>
        </authorList>
    </citation>
    <scope>NUCLEOTIDE SEQUENCE [LARGE SCALE GENOMIC DNA]</scope>
    <source>
        <strain evidence="2 3">H11b</strain>
    </source>
</reference>
<keyword evidence="2" id="KW-0255">Endonuclease</keyword>
<dbReference type="RefSeq" id="WP_121526076.1">
    <property type="nucleotide sequence ID" value="NZ_JAFMOW010000061.1"/>
</dbReference>
<proteinExistence type="predicted"/>
<evidence type="ECO:0000313" key="2">
    <source>
        <dbReference type="EMBL" id="MBU9855814.1"/>
    </source>
</evidence>
<sequence length="222" mass="26036">MRGDFKEIESFNFKIYLSRKERKLINALIRSDLEHSQIWDGSISSLGLIRKERDDLKNKIKQHLLKLQDGFCPYCGFKFSYRVGEAGDRNIQREHIAPKSEYKIYTFTTRNLVLACSICNGSDYKSNSDTINQLGDTYRNCDFKLIHPYLDKRSEHLKLNHNTGAYDLIDGKPKGKFTVDLFGLNERFHRENRLIHLNYEKYNVNSFEELICLLSSQNHSVK</sequence>
<name>A0ABS6LUU4_9GAMM</name>
<gene>
    <name evidence="2" type="ORF">J1778_11055</name>
</gene>
<evidence type="ECO:0000313" key="3">
    <source>
        <dbReference type="Proteomes" id="UP000734343"/>
    </source>
</evidence>
<comment type="caution">
    <text evidence="2">The sequence shown here is derived from an EMBL/GenBank/DDBJ whole genome shotgun (WGS) entry which is preliminary data.</text>
</comment>
<dbReference type="InterPro" id="IPR002711">
    <property type="entry name" value="HNH"/>
</dbReference>
<evidence type="ECO:0000259" key="1">
    <source>
        <dbReference type="Pfam" id="PF01844"/>
    </source>
</evidence>